<evidence type="ECO:0000313" key="2">
    <source>
        <dbReference type="EMBL" id="MDU0343521.1"/>
    </source>
</evidence>
<keyword evidence="3" id="KW-1185">Reference proteome</keyword>
<proteinExistence type="predicted"/>
<sequence length="124" mass="14170">MPVPTTERRQHVRNRTLIGAQIIFNQRQSTLDCTVRNLSDHGALLVLSDAVATPEMFELYFPLKRESRMARARWRDGAHQGVEFTRPARQDGEPVPLDLLRRLKLLEQENAVLKARIAQLTEAG</sequence>
<organism evidence="2 3">
    <name type="scientific">Bosea rubneri</name>
    <dbReference type="NCBI Taxonomy" id="3075434"/>
    <lineage>
        <taxon>Bacteria</taxon>
        <taxon>Pseudomonadati</taxon>
        <taxon>Pseudomonadota</taxon>
        <taxon>Alphaproteobacteria</taxon>
        <taxon>Hyphomicrobiales</taxon>
        <taxon>Boseaceae</taxon>
        <taxon>Bosea</taxon>
    </lineage>
</organism>
<dbReference type="Gene3D" id="2.40.10.220">
    <property type="entry name" value="predicted glycosyltransferase like domains"/>
    <property type="match status" value="1"/>
</dbReference>
<accession>A0ABU3SFP7</accession>
<dbReference type="SUPFAM" id="SSF141371">
    <property type="entry name" value="PilZ domain-like"/>
    <property type="match status" value="1"/>
</dbReference>
<dbReference type="RefSeq" id="WP_316021232.1">
    <property type="nucleotide sequence ID" value="NZ_JAWDID010000072.1"/>
</dbReference>
<dbReference type="EMBL" id="JAWDID010000072">
    <property type="protein sequence ID" value="MDU0343521.1"/>
    <property type="molecule type" value="Genomic_DNA"/>
</dbReference>
<evidence type="ECO:0000313" key="3">
    <source>
        <dbReference type="Proteomes" id="UP001254257"/>
    </source>
</evidence>
<feature type="domain" description="PilZ" evidence="1">
    <location>
        <begin position="7"/>
        <end position="91"/>
    </location>
</feature>
<protein>
    <submittedName>
        <fullName evidence="2">PilZ domain-containing protein</fullName>
    </submittedName>
</protein>
<name>A0ABU3SFP7_9HYPH</name>
<reference evidence="2 3" key="1">
    <citation type="submission" date="2023-09" db="EMBL/GenBank/DDBJ databases">
        <title>Whole genome shotgun sequencing (WGS) of Bosea sp. ZW T0_25, isolated from stored onions (Allium cepa).</title>
        <authorList>
            <person name="Stoll D.A."/>
            <person name="Huch M."/>
        </authorList>
    </citation>
    <scope>NUCLEOTIDE SEQUENCE [LARGE SCALE GENOMIC DNA]</scope>
    <source>
        <strain evidence="2 3">ZW T0_25</strain>
    </source>
</reference>
<gene>
    <name evidence="2" type="ORF">RKE40_26845</name>
</gene>
<dbReference type="Pfam" id="PF07238">
    <property type="entry name" value="PilZ"/>
    <property type="match status" value="1"/>
</dbReference>
<dbReference type="Proteomes" id="UP001254257">
    <property type="component" value="Unassembled WGS sequence"/>
</dbReference>
<dbReference type="InterPro" id="IPR009875">
    <property type="entry name" value="PilZ_domain"/>
</dbReference>
<comment type="caution">
    <text evidence="2">The sequence shown here is derived from an EMBL/GenBank/DDBJ whole genome shotgun (WGS) entry which is preliminary data.</text>
</comment>
<evidence type="ECO:0000259" key="1">
    <source>
        <dbReference type="Pfam" id="PF07238"/>
    </source>
</evidence>